<organism evidence="11 14">
    <name type="scientific">Oenococcus sicerae</name>
    <dbReference type="NCBI Taxonomy" id="2203724"/>
    <lineage>
        <taxon>Bacteria</taxon>
        <taxon>Bacillati</taxon>
        <taxon>Bacillota</taxon>
        <taxon>Bacilli</taxon>
        <taxon>Lactobacillales</taxon>
        <taxon>Lactobacillaceae</taxon>
        <taxon>Oenococcus</taxon>
    </lineage>
</organism>
<protein>
    <recommendedName>
        <fullName evidence="2 8">Biotin carboxyl carrier protein of acetyl-CoA carboxylase</fullName>
    </recommendedName>
</protein>
<dbReference type="PROSITE" id="PS00188">
    <property type="entry name" value="BIOTIN"/>
    <property type="match status" value="1"/>
</dbReference>
<keyword evidence="3 8" id="KW-0444">Lipid biosynthesis</keyword>
<keyword evidence="6 8" id="KW-0275">Fatty acid biosynthesis</keyword>
<dbReference type="InterPro" id="IPR011053">
    <property type="entry name" value="Single_hybrid_motif"/>
</dbReference>
<dbReference type="Gene3D" id="2.40.50.100">
    <property type="match status" value="1"/>
</dbReference>
<dbReference type="PROSITE" id="PS50968">
    <property type="entry name" value="BIOTINYL_LIPOYL"/>
    <property type="match status" value="1"/>
</dbReference>
<accession>A0AAJ1VQR9</accession>
<feature type="region of interest" description="Disordered" evidence="9">
    <location>
        <begin position="37"/>
        <end position="74"/>
    </location>
</feature>
<reference evidence="12 13" key="1">
    <citation type="journal article" date="2019" name="Syst. Appl. Microbiol.">
        <title>Oenococcus sicerae sp. nov., isolated from French cider.</title>
        <authorList>
            <person name="Cousin F.J."/>
            <person name="Le Guellec R."/>
            <person name="Chagnot C."/>
            <person name="Goux D."/>
            <person name="Dalmasso M."/>
            <person name="Laplace J.M."/>
            <person name="Cretenet M."/>
        </authorList>
    </citation>
    <scope>NUCLEOTIDE SEQUENCE [LARGE SCALE GENOMIC DNA]</scope>
    <source>
        <strain evidence="12 13">UCMA 15228</strain>
    </source>
</reference>
<keyword evidence="5 8" id="KW-0443">Lipid metabolism</keyword>
<evidence type="ECO:0000313" key="13">
    <source>
        <dbReference type="Proteomes" id="UP000286907"/>
    </source>
</evidence>
<sequence>MDEKTIKDLIEQINQSSIREFSLSVNGVDLYLSKNTENHAKNETAKNPVSKTKPASDEPSDDLATTKTDTQVAKKIDDQQTTTINSPLVGVAYLQADPKADPYVKVGDQVQAGDVVCLIEAMKMMTEIKSSVSGKVCEILIDNESMVDYDQPLVKLQKEESK</sequence>
<dbReference type="RefSeq" id="WP_128685515.1">
    <property type="nucleotide sequence ID" value="NZ_CP029684.2"/>
</dbReference>
<evidence type="ECO:0000259" key="10">
    <source>
        <dbReference type="PROSITE" id="PS50968"/>
    </source>
</evidence>
<dbReference type="EMBL" id="SDWY01000003">
    <property type="protein sequence ID" value="MDN6900562.1"/>
    <property type="molecule type" value="Genomic_DNA"/>
</dbReference>
<dbReference type="InterPro" id="IPR001882">
    <property type="entry name" value="Biotin_BS"/>
</dbReference>
<evidence type="ECO:0000256" key="6">
    <source>
        <dbReference type="ARBA" id="ARBA00023160"/>
    </source>
</evidence>
<evidence type="ECO:0000313" key="12">
    <source>
        <dbReference type="EMBL" id="QAS69422.1"/>
    </source>
</evidence>
<keyword evidence="13" id="KW-1185">Reference proteome</keyword>
<dbReference type="GO" id="GO:0009317">
    <property type="term" value="C:acetyl-CoA carboxylase complex"/>
    <property type="evidence" value="ECO:0007669"/>
    <property type="project" value="InterPro"/>
</dbReference>
<keyword evidence="4 8" id="KW-0276">Fatty acid metabolism</keyword>
<feature type="domain" description="Lipoyl-binding" evidence="10">
    <location>
        <begin position="81"/>
        <end position="157"/>
    </location>
</feature>
<dbReference type="SUPFAM" id="SSF51230">
    <property type="entry name" value="Single hybrid motif"/>
    <property type="match status" value="1"/>
</dbReference>
<keyword evidence="7 8" id="KW-0092">Biotin</keyword>
<dbReference type="Pfam" id="PF00364">
    <property type="entry name" value="Biotin_lipoyl"/>
    <property type="match status" value="1"/>
</dbReference>
<dbReference type="InterPro" id="IPR050709">
    <property type="entry name" value="Biotin_Carboxyl_Carrier/Decarb"/>
</dbReference>
<evidence type="ECO:0000256" key="3">
    <source>
        <dbReference type="ARBA" id="ARBA00022516"/>
    </source>
</evidence>
<evidence type="ECO:0000256" key="9">
    <source>
        <dbReference type="SAM" id="MobiDB-lite"/>
    </source>
</evidence>
<dbReference type="InterPro" id="IPR001249">
    <property type="entry name" value="AcCoA_biotinCC"/>
</dbReference>
<dbReference type="PRINTS" id="PR01071">
    <property type="entry name" value="ACOABIOTINCC"/>
</dbReference>
<dbReference type="NCBIfam" id="TIGR00531">
    <property type="entry name" value="BCCP"/>
    <property type="match status" value="1"/>
</dbReference>
<dbReference type="CDD" id="cd06850">
    <property type="entry name" value="biotinyl_domain"/>
    <property type="match status" value="1"/>
</dbReference>
<dbReference type="PANTHER" id="PTHR45266:SF3">
    <property type="entry name" value="OXALOACETATE DECARBOXYLASE ALPHA CHAIN"/>
    <property type="match status" value="1"/>
</dbReference>
<evidence type="ECO:0000313" key="14">
    <source>
        <dbReference type="Proteomes" id="UP001167919"/>
    </source>
</evidence>
<reference evidence="11" key="2">
    <citation type="submission" date="2019-01" db="EMBL/GenBank/DDBJ databases">
        <title>Oenococcus sicerae UCMA17102.</title>
        <authorList>
            <person name="Cousin F.J."/>
            <person name="Le Guellec R."/>
            <person name="Cretenet M."/>
        </authorList>
    </citation>
    <scope>NUCLEOTIDE SEQUENCE</scope>
    <source>
        <strain evidence="11">UCMA17102</strain>
    </source>
</reference>
<dbReference type="GO" id="GO:0006633">
    <property type="term" value="P:fatty acid biosynthetic process"/>
    <property type="evidence" value="ECO:0007669"/>
    <property type="project" value="UniProtKB-KW"/>
</dbReference>
<dbReference type="EMBL" id="CP029684">
    <property type="protein sequence ID" value="QAS69422.1"/>
    <property type="molecule type" value="Genomic_DNA"/>
</dbReference>
<comment type="function">
    <text evidence="8">This protein is a component of the acetyl coenzyme A carboxylase complex; first, biotin carboxylase catalyzes the carboxylation of the carrier protein and then the transcarboxylase transfers the carboxyl group to form malonyl-CoA.</text>
</comment>
<dbReference type="Proteomes" id="UP000286907">
    <property type="component" value="Chromosome"/>
</dbReference>
<name>A0AAJ1VQR9_9LACO</name>
<comment type="pathway">
    <text evidence="1 8">Lipid metabolism; fatty acid biosynthesis.</text>
</comment>
<evidence type="ECO:0000256" key="5">
    <source>
        <dbReference type="ARBA" id="ARBA00023098"/>
    </source>
</evidence>
<dbReference type="InterPro" id="IPR000089">
    <property type="entry name" value="Biotin_lipoyl"/>
</dbReference>
<dbReference type="PANTHER" id="PTHR45266">
    <property type="entry name" value="OXALOACETATE DECARBOXYLASE ALPHA CHAIN"/>
    <property type="match status" value="1"/>
</dbReference>
<gene>
    <name evidence="11" type="primary">accB</name>
    <name evidence="12" type="ORF">DLJ48_02235</name>
    <name evidence="11" type="ORF">EVC35_06040</name>
</gene>
<evidence type="ECO:0000256" key="2">
    <source>
        <dbReference type="ARBA" id="ARBA00017562"/>
    </source>
</evidence>
<evidence type="ECO:0000313" key="11">
    <source>
        <dbReference type="EMBL" id="MDN6900562.1"/>
    </source>
</evidence>
<dbReference type="AlphaFoldDB" id="A0AAJ1VQR9"/>
<reference evidence="12" key="3">
    <citation type="submission" date="2020-01" db="EMBL/GenBank/DDBJ databases">
        <authorList>
            <person name="Cousin F.J."/>
            <person name="Le Guellec R."/>
            <person name="Cretenet M."/>
        </authorList>
    </citation>
    <scope>NUCLEOTIDE SEQUENCE</scope>
    <source>
        <strain evidence="12">UCMA 15228</strain>
    </source>
</reference>
<evidence type="ECO:0000256" key="7">
    <source>
        <dbReference type="ARBA" id="ARBA00023267"/>
    </source>
</evidence>
<dbReference type="GO" id="GO:0003989">
    <property type="term" value="F:acetyl-CoA carboxylase activity"/>
    <property type="evidence" value="ECO:0007669"/>
    <property type="project" value="InterPro"/>
</dbReference>
<evidence type="ECO:0000256" key="1">
    <source>
        <dbReference type="ARBA" id="ARBA00005194"/>
    </source>
</evidence>
<evidence type="ECO:0000256" key="8">
    <source>
        <dbReference type="RuleBase" id="RU364072"/>
    </source>
</evidence>
<dbReference type="Proteomes" id="UP001167919">
    <property type="component" value="Unassembled WGS sequence"/>
</dbReference>
<evidence type="ECO:0000256" key="4">
    <source>
        <dbReference type="ARBA" id="ARBA00022832"/>
    </source>
</evidence>
<proteinExistence type="predicted"/>